<dbReference type="PANTHER" id="PTHR42941:SF1">
    <property type="entry name" value="SLL1037 PROTEIN"/>
    <property type="match status" value="1"/>
</dbReference>
<sequence length="317" mass="34439">MKNWLTLFLSSVLLCYSGGAVSATDNRIVSLGTGGLTGLYYPAGGAFCRLVNQTRRDHGIRCAVKTSPGSVANINRVMEGSLDLGIAESGQLYEAAISESAGTELRSLFNLFPEFITVFSRRDSGIVSLADLPNKRINIGLENSSQEVTFKLLMKARGWQLTDFSEVHRLSPAEQAKALCSNVIDATFYVVGHPSGAVKEALRDCDSQLIGLAQSDINSLMLGNYFYQPMNIDGGLYDQSGTDVLTAGVNATLISRADMPDEVAYALVKSLFGQFEQFRRMHPAFSRLTPDLLIKAPLAAPLHPGAERYFKEIGLLD</sequence>
<dbReference type="OrthoDB" id="9776669at2"/>
<dbReference type="InterPro" id="IPR011852">
    <property type="entry name" value="TRAP_TAXI"/>
</dbReference>
<dbReference type="Gene3D" id="3.40.190.10">
    <property type="entry name" value="Periplasmic binding protein-like II"/>
    <property type="match status" value="2"/>
</dbReference>
<dbReference type="AlphaFoldDB" id="A0A3P1SPG2"/>
<protein>
    <submittedName>
        <fullName evidence="2">TAXI family TRAP transporter solute-binding subunit</fullName>
    </submittedName>
</protein>
<comment type="caution">
    <text evidence="2">The sequence shown here is derived from an EMBL/GenBank/DDBJ whole genome shotgun (WGS) entry which is preliminary data.</text>
</comment>
<evidence type="ECO:0000256" key="1">
    <source>
        <dbReference type="SAM" id="SignalP"/>
    </source>
</evidence>
<proteinExistence type="predicted"/>
<feature type="signal peptide" evidence="1">
    <location>
        <begin position="1"/>
        <end position="22"/>
    </location>
</feature>
<reference evidence="2 3" key="1">
    <citation type="submission" date="2018-11" db="EMBL/GenBank/DDBJ databases">
        <title>The draft genome sequence of Amphritea balenae JAMM 1525T.</title>
        <authorList>
            <person name="Fang Z."/>
            <person name="Zhang Y."/>
            <person name="Han X."/>
        </authorList>
    </citation>
    <scope>NUCLEOTIDE SEQUENCE [LARGE SCALE GENOMIC DNA]</scope>
    <source>
        <strain evidence="2 3">JAMM 1525</strain>
    </source>
</reference>
<gene>
    <name evidence="2" type="ORF">EHS89_12115</name>
</gene>
<name>A0A3P1SPG2_9GAMM</name>
<dbReference type="Proteomes" id="UP000267535">
    <property type="component" value="Unassembled WGS sequence"/>
</dbReference>
<feature type="chain" id="PRO_5018247406" evidence="1">
    <location>
        <begin position="23"/>
        <end position="317"/>
    </location>
</feature>
<organism evidence="2 3">
    <name type="scientific">Amphritea balenae</name>
    <dbReference type="NCBI Taxonomy" id="452629"/>
    <lineage>
        <taxon>Bacteria</taxon>
        <taxon>Pseudomonadati</taxon>
        <taxon>Pseudomonadota</taxon>
        <taxon>Gammaproteobacteria</taxon>
        <taxon>Oceanospirillales</taxon>
        <taxon>Oceanospirillaceae</taxon>
        <taxon>Amphritea</taxon>
    </lineage>
</organism>
<evidence type="ECO:0000313" key="3">
    <source>
        <dbReference type="Proteomes" id="UP000267535"/>
    </source>
</evidence>
<dbReference type="Pfam" id="PF16868">
    <property type="entry name" value="NMT1_3"/>
    <property type="match status" value="1"/>
</dbReference>
<keyword evidence="3" id="KW-1185">Reference proteome</keyword>
<dbReference type="EMBL" id="RQXV01000006">
    <property type="protein sequence ID" value="RRC98919.1"/>
    <property type="molecule type" value="Genomic_DNA"/>
</dbReference>
<dbReference type="SUPFAM" id="SSF53850">
    <property type="entry name" value="Periplasmic binding protein-like II"/>
    <property type="match status" value="1"/>
</dbReference>
<keyword evidence="1" id="KW-0732">Signal</keyword>
<accession>A0A3P1SPG2</accession>
<dbReference type="NCBIfam" id="TIGR02122">
    <property type="entry name" value="TRAP_TAXI"/>
    <property type="match status" value="1"/>
</dbReference>
<evidence type="ECO:0000313" key="2">
    <source>
        <dbReference type="EMBL" id="RRC98919.1"/>
    </source>
</evidence>
<dbReference type="RefSeq" id="WP_124926418.1">
    <property type="nucleotide sequence ID" value="NZ_BMOH01000002.1"/>
</dbReference>
<dbReference type="PANTHER" id="PTHR42941">
    <property type="entry name" value="SLL1037 PROTEIN"/>
    <property type="match status" value="1"/>
</dbReference>